<reference evidence="1 2" key="1">
    <citation type="journal article" date="2011" name="J. Bacteriol.">
        <title>Genome sequence of 'Pedosphaera parvula' Ellin514, an aerobic Verrucomicrobial isolate from pasture soil.</title>
        <authorList>
            <person name="Kant R."/>
            <person name="van Passel M.W."/>
            <person name="Sangwan P."/>
            <person name="Palva A."/>
            <person name="Lucas S."/>
            <person name="Copeland A."/>
            <person name="Lapidus A."/>
            <person name="Glavina Del Rio T."/>
            <person name="Dalin E."/>
            <person name="Tice H."/>
            <person name="Bruce D."/>
            <person name="Goodwin L."/>
            <person name="Pitluck S."/>
            <person name="Chertkov O."/>
            <person name="Larimer F.W."/>
            <person name="Land M.L."/>
            <person name="Hauser L."/>
            <person name="Brettin T.S."/>
            <person name="Detter J.C."/>
            <person name="Han S."/>
            <person name="de Vos W.M."/>
            <person name="Janssen P.H."/>
            <person name="Smidt H."/>
        </authorList>
    </citation>
    <scope>NUCLEOTIDE SEQUENCE [LARGE SCALE GENOMIC DNA]</scope>
    <source>
        <strain evidence="1 2">Ellin514</strain>
    </source>
</reference>
<sequence>MEDVSPIESVPQLSQGISSGQIPIRTVEVTGMTNREFLELYASPGRIGLSGGITLIDKAIARAERHVDAAKAWGSWSHAFLFQGKRHDGHHWVIESDLQVHRKHIQLGVQENRATKYHDEDLYSTLAVLDFGLSEKQVSTLLCEALDLVANRARYSVRELFGTMIALRDAKMRAERNPLARESSMYCSAFVQHLFRKAEIELAPGVHAKNTTPEDISRTPVPHVRYVLKREMTPHRISQLRTKFKSQVRSRIDHLKQRVKKKKGLSA</sequence>
<evidence type="ECO:0000313" key="1">
    <source>
        <dbReference type="EMBL" id="EEF62131.1"/>
    </source>
</evidence>
<keyword evidence="2" id="KW-1185">Reference proteome</keyword>
<dbReference type="SUPFAM" id="SSF54001">
    <property type="entry name" value="Cysteine proteinases"/>
    <property type="match status" value="1"/>
</dbReference>
<dbReference type="InterPro" id="IPR038765">
    <property type="entry name" value="Papain-like_cys_pep_sf"/>
</dbReference>
<dbReference type="Proteomes" id="UP000003688">
    <property type="component" value="Unassembled WGS sequence"/>
</dbReference>
<organism evidence="1 2">
    <name type="scientific">Pedosphaera parvula (strain Ellin514)</name>
    <dbReference type="NCBI Taxonomy" id="320771"/>
    <lineage>
        <taxon>Bacteria</taxon>
        <taxon>Pseudomonadati</taxon>
        <taxon>Verrucomicrobiota</taxon>
        <taxon>Pedosphaerae</taxon>
        <taxon>Pedosphaerales</taxon>
        <taxon>Pedosphaeraceae</taxon>
        <taxon>Pedosphaera</taxon>
    </lineage>
</organism>
<protein>
    <submittedName>
        <fullName evidence="1">Uncharacterized protein</fullName>
    </submittedName>
</protein>
<gene>
    <name evidence="1" type="ORF">Cflav_PD6406</name>
</gene>
<evidence type="ECO:0000313" key="2">
    <source>
        <dbReference type="Proteomes" id="UP000003688"/>
    </source>
</evidence>
<dbReference type="STRING" id="320771.Cflav_PD6406"/>
<accession>B9XDI5</accession>
<dbReference type="OrthoDB" id="6027353at2"/>
<dbReference type="AlphaFoldDB" id="B9XDI5"/>
<name>B9XDI5_PEDPL</name>
<proteinExistence type="predicted"/>
<dbReference type="Gene3D" id="3.90.1720.10">
    <property type="entry name" value="endopeptidase domain like (from Nostoc punctiforme)"/>
    <property type="match status" value="1"/>
</dbReference>
<comment type="caution">
    <text evidence="1">The sequence shown here is derived from an EMBL/GenBank/DDBJ whole genome shotgun (WGS) entry which is preliminary data.</text>
</comment>
<dbReference type="EMBL" id="ABOX02000006">
    <property type="protein sequence ID" value="EEF62131.1"/>
    <property type="molecule type" value="Genomic_DNA"/>
</dbReference>
<dbReference type="RefSeq" id="WP_007413883.1">
    <property type="nucleotide sequence ID" value="NZ_ABOX02000006.1"/>
</dbReference>